<dbReference type="GO" id="GO:0004553">
    <property type="term" value="F:hydrolase activity, hydrolyzing O-glycosyl compounds"/>
    <property type="evidence" value="ECO:0007669"/>
    <property type="project" value="InterPro"/>
</dbReference>
<dbReference type="EMBL" id="CM000654">
    <property type="protein sequence ID" value="EED87462.1"/>
    <property type="molecule type" value="Genomic_DNA"/>
</dbReference>
<dbReference type="eggNOG" id="KOG2806">
    <property type="taxonomic scope" value="Eukaryota"/>
</dbReference>
<gene>
    <name evidence="6" type="primary">CHT1_1</name>
    <name evidence="6" type="ORF">THAPSDRAFT_264903</name>
</gene>
<dbReference type="STRING" id="35128.B8CGB2"/>
<dbReference type="KEGG" id="tps:THAPSDRAFT_264903"/>
<dbReference type="PaxDb" id="35128-Thaps264903"/>
<feature type="non-terminal residue" evidence="6">
    <location>
        <position position="333"/>
    </location>
</feature>
<name>B8CGB2_THAPS</name>
<dbReference type="PANTHER" id="PTHR11177">
    <property type="entry name" value="CHITINASE"/>
    <property type="match status" value="1"/>
</dbReference>
<dbReference type="PANTHER" id="PTHR11177:SF333">
    <property type="entry name" value="CHITINASE"/>
    <property type="match status" value="1"/>
</dbReference>
<evidence type="ECO:0000256" key="2">
    <source>
        <dbReference type="ARBA" id="ARBA00023295"/>
    </source>
</evidence>
<feature type="non-terminal residue" evidence="6">
    <location>
        <position position="1"/>
    </location>
</feature>
<dbReference type="Pfam" id="PF00704">
    <property type="entry name" value="Glyco_hydro_18"/>
    <property type="match status" value="1"/>
</dbReference>
<dbReference type="GeneID" id="7442654"/>
<evidence type="ECO:0000256" key="3">
    <source>
        <dbReference type="RuleBase" id="RU000489"/>
    </source>
</evidence>
<reference evidence="6 7" key="2">
    <citation type="journal article" date="2008" name="Nature">
        <title>The Phaeodactylum genome reveals the evolutionary history of diatom genomes.</title>
        <authorList>
            <person name="Bowler C."/>
            <person name="Allen A.E."/>
            <person name="Badger J.H."/>
            <person name="Grimwood J."/>
            <person name="Jabbari K."/>
            <person name="Kuo A."/>
            <person name="Maheswari U."/>
            <person name="Martens C."/>
            <person name="Maumus F."/>
            <person name="Otillar R.P."/>
            <person name="Rayko E."/>
            <person name="Salamov A."/>
            <person name="Vandepoele K."/>
            <person name="Beszteri B."/>
            <person name="Gruber A."/>
            <person name="Heijde M."/>
            <person name="Katinka M."/>
            <person name="Mock T."/>
            <person name="Valentin K."/>
            <person name="Verret F."/>
            <person name="Berges J.A."/>
            <person name="Brownlee C."/>
            <person name="Cadoret J.P."/>
            <person name="Chiovitti A."/>
            <person name="Choi C.J."/>
            <person name="Coesel S."/>
            <person name="De Martino A."/>
            <person name="Detter J.C."/>
            <person name="Durkin C."/>
            <person name="Falciatore A."/>
            <person name="Fournet J."/>
            <person name="Haruta M."/>
            <person name="Huysman M.J."/>
            <person name="Jenkins B.D."/>
            <person name="Jiroutova K."/>
            <person name="Jorgensen R.E."/>
            <person name="Joubert Y."/>
            <person name="Kaplan A."/>
            <person name="Kroger N."/>
            <person name="Kroth P.G."/>
            <person name="La Roche J."/>
            <person name="Lindquist E."/>
            <person name="Lommer M."/>
            <person name="Martin-Jezequel V."/>
            <person name="Lopez P.J."/>
            <person name="Lucas S."/>
            <person name="Mangogna M."/>
            <person name="McGinnis K."/>
            <person name="Medlin L.K."/>
            <person name="Montsant A."/>
            <person name="Oudot-Le Secq M.P."/>
            <person name="Napoli C."/>
            <person name="Obornik M."/>
            <person name="Parker M.S."/>
            <person name="Petit J.L."/>
            <person name="Porcel B.M."/>
            <person name="Poulsen N."/>
            <person name="Robison M."/>
            <person name="Rychlewski L."/>
            <person name="Rynearson T.A."/>
            <person name="Schmutz J."/>
            <person name="Shapiro H."/>
            <person name="Siaut M."/>
            <person name="Stanley M."/>
            <person name="Sussman M.R."/>
            <person name="Taylor A.R."/>
            <person name="Vardi A."/>
            <person name="von Dassow P."/>
            <person name="Vyverman W."/>
            <person name="Willis A."/>
            <person name="Wyrwicz L.S."/>
            <person name="Rokhsar D.S."/>
            <person name="Weissenbach J."/>
            <person name="Armbrust E.V."/>
            <person name="Green B.R."/>
            <person name="Van de Peer Y."/>
            <person name="Grigoriev I.V."/>
        </authorList>
    </citation>
    <scope>NUCLEOTIDE SEQUENCE [LARGE SCALE GENOMIC DNA]</scope>
    <source>
        <strain evidence="6 7">CCMP1335</strain>
    </source>
</reference>
<dbReference type="GO" id="GO:0008061">
    <property type="term" value="F:chitin binding"/>
    <property type="evidence" value="ECO:0007669"/>
    <property type="project" value="InterPro"/>
</dbReference>
<dbReference type="AlphaFoldDB" id="B8CGB2"/>
<dbReference type="InterPro" id="IPR011583">
    <property type="entry name" value="Chitinase_II/V-like_cat"/>
</dbReference>
<protein>
    <submittedName>
        <fullName evidence="6">Chitinase</fullName>
    </submittedName>
</protein>
<dbReference type="InterPro" id="IPR029070">
    <property type="entry name" value="Chitinase_insertion_sf"/>
</dbReference>
<dbReference type="SMART" id="SM00636">
    <property type="entry name" value="Glyco_18"/>
    <property type="match status" value="1"/>
</dbReference>
<dbReference type="SUPFAM" id="SSF54556">
    <property type="entry name" value="Chitinase insertion domain"/>
    <property type="match status" value="1"/>
</dbReference>
<dbReference type="InterPro" id="IPR050314">
    <property type="entry name" value="Glycosyl_Hydrlase_18"/>
</dbReference>
<keyword evidence="1 3" id="KW-0378">Hydrolase</keyword>
<evidence type="ECO:0000256" key="4">
    <source>
        <dbReference type="RuleBase" id="RU004453"/>
    </source>
</evidence>
<dbReference type="InterPro" id="IPR001223">
    <property type="entry name" value="Glyco_hydro18_cat"/>
</dbReference>
<dbReference type="Gene3D" id="3.20.20.80">
    <property type="entry name" value="Glycosidases"/>
    <property type="match status" value="1"/>
</dbReference>
<dbReference type="HOGENOM" id="CLU_002833_2_3_1"/>
<keyword evidence="7" id="KW-1185">Reference proteome</keyword>
<dbReference type="GO" id="GO:0005975">
    <property type="term" value="P:carbohydrate metabolic process"/>
    <property type="evidence" value="ECO:0007669"/>
    <property type="project" value="InterPro"/>
</dbReference>
<dbReference type="Proteomes" id="UP000001449">
    <property type="component" value="Chromosome 23"/>
</dbReference>
<dbReference type="PROSITE" id="PS01095">
    <property type="entry name" value="GH18_1"/>
    <property type="match status" value="1"/>
</dbReference>
<dbReference type="OMA" id="MNSSFCV"/>
<dbReference type="InterPro" id="IPR001579">
    <property type="entry name" value="Glyco_hydro_18_chit_AS"/>
</dbReference>
<dbReference type="PROSITE" id="PS51910">
    <property type="entry name" value="GH18_2"/>
    <property type="match status" value="1"/>
</dbReference>
<accession>B8CGB2</accession>
<reference evidence="6 7" key="1">
    <citation type="journal article" date="2004" name="Science">
        <title>The genome of the diatom Thalassiosira pseudonana: ecology, evolution, and metabolism.</title>
        <authorList>
            <person name="Armbrust E.V."/>
            <person name="Berges J.A."/>
            <person name="Bowler C."/>
            <person name="Green B.R."/>
            <person name="Martinez D."/>
            <person name="Putnam N.H."/>
            <person name="Zhou S."/>
            <person name="Allen A.E."/>
            <person name="Apt K.E."/>
            <person name="Bechner M."/>
            <person name="Brzezinski M.A."/>
            <person name="Chaal B.K."/>
            <person name="Chiovitti A."/>
            <person name="Davis A.K."/>
            <person name="Demarest M.S."/>
            <person name="Detter J.C."/>
            <person name="Glavina T."/>
            <person name="Goodstein D."/>
            <person name="Hadi M.Z."/>
            <person name="Hellsten U."/>
            <person name="Hildebrand M."/>
            <person name="Jenkins B.D."/>
            <person name="Jurka J."/>
            <person name="Kapitonov V.V."/>
            <person name="Kroger N."/>
            <person name="Lau W.W."/>
            <person name="Lane T.W."/>
            <person name="Larimer F.W."/>
            <person name="Lippmeier J.C."/>
            <person name="Lucas S."/>
            <person name="Medina M."/>
            <person name="Montsant A."/>
            <person name="Obornik M."/>
            <person name="Parker M.S."/>
            <person name="Palenik B."/>
            <person name="Pazour G.J."/>
            <person name="Richardson P.M."/>
            <person name="Rynearson T.A."/>
            <person name="Saito M.A."/>
            <person name="Schwartz D.C."/>
            <person name="Thamatrakoln K."/>
            <person name="Valentin K."/>
            <person name="Vardi A."/>
            <person name="Wilkerson F.P."/>
            <person name="Rokhsar D.S."/>
        </authorList>
    </citation>
    <scope>NUCLEOTIDE SEQUENCE [LARGE SCALE GENOMIC DNA]</scope>
    <source>
        <strain evidence="6 7">CCMP1335</strain>
    </source>
</reference>
<dbReference type="RefSeq" id="XP_002295158.1">
    <property type="nucleotide sequence ID" value="XM_002295122.1"/>
</dbReference>
<evidence type="ECO:0000256" key="1">
    <source>
        <dbReference type="ARBA" id="ARBA00022801"/>
    </source>
</evidence>
<evidence type="ECO:0000259" key="5">
    <source>
        <dbReference type="PROSITE" id="PS51910"/>
    </source>
</evidence>
<evidence type="ECO:0000313" key="7">
    <source>
        <dbReference type="Proteomes" id="UP000001449"/>
    </source>
</evidence>
<dbReference type="InterPro" id="IPR017853">
    <property type="entry name" value="GH"/>
</dbReference>
<evidence type="ECO:0000313" key="6">
    <source>
        <dbReference type="EMBL" id="EED87462.1"/>
    </source>
</evidence>
<dbReference type="SUPFAM" id="SSF51445">
    <property type="entry name" value="(Trans)glycosidases"/>
    <property type="match status" value="1"/>
</dbReference>
<proteinExistence type="inferred from homology"/>
<comment type="similarity">
    <text evidence="4">Belongs to the glycosyl hydrolase 18 family.</text>
</comment>
<sequence length="333" mass="36976">YYQSWAIYRNGNCNPIQPNQIDVTLFGYTHLAFSFAGISYSGYMEPYNGDTGFYSMYSTFNSMKATYPTLKTLIAVGGWTFDQSRFVYVSSTEARRTAFASSVVTFLETHGFDGIDLDWEYPVTRQGTAADYANYPLLCQALREAFDNAGHTDWLITIATSINSDKLALGYDLMGMAPYVDWFNMMSYDIYGSWDSTAGANADVPFITNTMDYVFGLGVPREKLVLGLAAYGRSVRLSSTSCTTDGCAINGAGLSGCHGEAGNLPYFQIDETYLQTGNYDSLTLNPTSLSMELVTGGNQYWTSFDNAETINIKHNYANSECMRGVMWWAVDLM</sequence>
<dbReference type="InParanoid" id="B8CGB2"/>
<organism evidence="6 7">
    <name type="scientific">Thalassiosira pseudonana</name>
    <name type="common">Marine diatom</name>
    <name type="synonym">Cyclotella nana</name>
    <dbReference type="NCBI Taxonomy" id="35128"/>
    <lineage>
        <taxon>Eukaryota</taxon>
        <taxon>Sar</taxon>
        <taxon>Stramenopiles</taxon>
        <taxon>Ochrophyta</taxon>
        <taxon>Bacillariophyta</taxon>
        <taxon>Coscinodiscophyceae</taxon>
        <taxon>Thalassiosirophycidae</taxon>
        <taxon>Thalassiosirales</taxon>
        <taxon>Thalassiosiraceae</taxon>
        <taxon>Thalassiosira</taxon>
    </lineage>
</organism>
<dbReference type="Gene3D" id="3.10.50.10">
    <property type="match status" value="1"/>
</dbReference>
<feature type="domain" description="GH18" evidence="5">
    <location>
        <begin position="1"/>
        <end position="333"/>
    </location>
</feature>
<keyword evidence="2 3" id="KW-0326">Glycosidase</keyword>